<feature type="transmembrane region" description="Helical" evidence="2">
    <location>
        <begin position="88"/>
        <end position="105"/>
    </location>
</feature>
<dbReference type="Proteomes" id="UP000563524">
    <property type="component" value="Unassembled WGS sequence"/>
</dbReference>
<feature type="transmembrane region" description="Helical" evidence="2">
    <location>
        <begin position="13"/>
        <end position="34"/>
    </location>
</feature>
<evidence type="ECO:0000256" key="2">
    <source>
        <dbReference type="SAM" id="Phobius"/>
    </source>
</evidence>
<name>A0A840I5Z2_9PROT</name>
<accession>A0A840I5Z2</accession>
<dbReference type="SUPFAM" id="SSF54427">
    <property type="entry name" value="NTF2-like"/>
    <property type="match status" value="1"/>
</dbReference>
<dbReference type="EMBL" id="JACHOB010000007">
    <property type="protein sequence ID" value="MBB4660237.1"/>
    <property type="molecule type" value="Genomic_DNA"/>
</dbReference>
<evidence type="ECO:0000259" key="3">
    <source>
        <dbReference type="Pfam" id="PF09990"/>
    </source>
</evidence>
<dbReference type="InterPro" id="IPR019251">
    <property type="entry name" value="DUF2231_TM"/>
</dbReference>
<dbReference type="Pfam" id="PF09990">
    <property type="entry name" value="DUF2231"/>
    <property type="match status" value="1"/>
</dbReference>
<proteinExistence type="predicted"/>
<feature type="compositionally biased region" description="Basic and acidic residues" evidence="1">
    <location>
        <begin position="355"/>
        <end position="365"/>
    </location>
</feature>
<keyword evidence="5" id="KW-1185">Reference proteome</keyword>
<feature type="compositionally biased region" description="Basic and acidic residues" evidence="1">
    <location>
        <begin position="170"/>
        <end position="187"/>
    </location>
</feature>
<sequence>MTLDLIEPNIHPVLVHFAYALTVVAAGLYGLALLPRFRQRPGLSAAADWSLFLAGVSVVLTIAAGFQAYYSVAHDGPSHEAMTTHRNWAVPTGTLVVLLAAWRWWRRARRPSTALSSGVIVSAALLSVTAWWGGQLVYSYGLGVESLPEAGSGDGHDHDHGEGTTSAVESDGHPHGEDADPGHHDDEGAAGSGVDGHSHDDEGLGTAEATQPATVDVDQSSPEAVAESLAAAYAAGDEVALRSVLSEGLLVAEGGGVEDGLAAYASHHMGSDLAASTARKMQRTGRSVRSLGEAAALVLTTFEVTTVARDEARPLVETAIMEETPDGWLVTHLHWSFGTPAPSSSKEAGSMADEPAPHGEPGHAH</sequence>
<feature type="transmembrane region" description="Helical" evidence="2">
    <location>
        <begin position="112"/>
        <end position="132"/>
    </location>
</feature>
<keyword evidence="2" id="KW-0812">Transmembrane</keyword>
<evidence type="ECO:0000313" key="4">
    <source>
        <dbReference type="EMBL" id="MBB4660237.1"/>
    </source>
</evidence>
<comment type="caution">
    <text evidence="4">The sequence shown here is derived from an EMBL/GenBank/DDBJ whole genome shotgun (WGS) entry which is preliminary data.</text>
</comment>
<dbReference type="AlphaFoldDB" id="A0A840I5Z2"/>
<dbReference type="InterPro" id="IPR032710">
    <property type="entry name" value="NTF2-like_dom_sf"/>
</dbReference>
<evidence type="ECO:0000256" key="1">
    <source>
        <dbReference type="SAM" id="MobiDB-lite"/>
    </source>
</evidence>
<gene>
    <name evidence="4" type="ORF">GGQ59_002787</name>
</gene>
<protein>
    <submittedName>
        <fullName evidence="4">Putative membrane protein</fullName>
    </submittedName>
</protein>
<evidence type="ECO:0000313" key="5">
    <source>
        <dbReference type="Proteomes" id="UP000563524"/>
    </source>
</evidence>
<keyword evidence="2" id="KW-1133">Transmembrane helix</keyword>
<feature type="transmembrane region" description="Helical" evidence="2">
    <location>
        <begin position="46"/>
        <end position="68"/>
    </location>
</feature>
<feature type="region of interest" description="Disordered" evidence="1">
    <location>
        <begin position="149"/>
        <end position="205"/>
    </location>
</feature>
<feature type="region of interest" description="Disordered" evidence="1">
    <location>
        <begin position="339"/>
        <end position="365"/>
    </location>
</feature>
<dbReference type="RefSeq" id="WP_183819611.1">
    <property type="nucleotide sequence ID" value="NZ_JACHOB010000007.1"/>
</dbReference>
<reference evidence="4 5" key="1">
    <citation type="submission" date="2020-08" db="EMBL/GenBank/DDBJ databases">
        <title>Genomic Encyclopedia of Type Strains, Phase IV (KMG-IV): sequencing the most valuable type-strain genomes for metagenomic binning, comparative biology and taxonomic classification.</title>
        <authorList>
            <person name="Goeker M."/>
        </authorList>
    </citation>
    <scope>NUCLEOTIDE SEQUENCE [LARGE SCALE GENOMIC DNA]</scope>
    <source>
        <strain evidence="4 5">DSM 102850</strain>
    </source>
</reference>
<keyword evidence="2" id="KW-0472">Membrane</keyword>
<dbReference type="Gene3D" id="3.10.450.50">
    <property type="match status" value="1"/>
</dbReference>
<organism evidence="4 5">
    <name type="scientific">Parvularcula dongshanensis</name>
    <dbReference type="NCBI Taxonomy" id="1173995"/>
    <lineage>
        <taxon>Bacteria</taxon>
        <taxon>Pseudomonadati</taxon>
        <taxon>Pseudomonadota</taxon>
        <taxon>Alphaproteobacteria</taxon>
        <taxon>Parvularculales</taxon>
        <taxon>Parvularculaceae</taxon>
        <taxon>Parvularcula</taxon>
    </lineage>
</organism>
<feature type="domain" description="DUF2231" evidence="3">
    <location>
        <begin position="9"/>
        <end position="145"/>
    </location>
</feature>